<keyword evidence="3" id="KW-0863">Zinc-finger</keyword>
<organism evidence="7 8">
    <name type="scientific">Acrasis kona</name>
    <dbReference type="NCBI Taxonomy" id="1008807"/>
    <lineage>
        <taxon>Eukaryota</taxon>
        <taxon>Discoba</taxon>
        <taxon>Heterolobosea</taxon>
        <taxon>Tetramitia</taxon>
        <taxon>Eutetramitia</taxon>
        <taxon>Acrasidae</taxon>
        <taxon>Acrasis</taxon>
    </lineage>
</organism>
<keyword evidence="8" id="KW-1185">Reference proteome</keyword>
<evidence type="ECO:0000313" key="8">
    <source>
        <dbReference type="Proteomes" id="UP001431209"/>
    </source>
</evidence>
<dbReference type="GO" id="GO:0005634">
    <property type="term" value="C:nucleus"/>
    <property type="evidence" value="ECO:0007669"/>
    <property type="project" value="UniProtKB-SubCell"/>
</dbReference>
<name>A0AAW2YH45_9EUKA</name>
<dbReference type="GO" id="GO:0008270">
    <property type="term" value="F:zinc ion binding"/>
    <property type="evidence" value="ECO:0007669"/>
    <property type="project" value="UniProtKB-KW"/>
</dbReference>
<dbReference type="InterPro" id="IPR052035">
    <property type="entry name" value="ZnF_BED_domain_contain"/>
</dbReference>
<dbReference type="Pfam" id="PF05699">
    <property type="entry name" value="Dimer_Tnp_hAT"/>
    <property type="match status" value="1"/>
</dbReference>
<evidence type="ECO:0000256" key="2">
    <source>
        <dbReference type="ARBA" id="ARBA00022723"/>
    </source>
</evidence>
<evidence type="ECO:0000256" key="3">
    <source>
        <dbReference type="ARBA" id="ARBA00022771"/>
    </source>
</evidence>
<keyword evidence="5" id="KW-0539">Nucleus</keyword>
<dbReference type="PANTHER" id="PTHR46481:SF10">
    <property type="entry name" value="ZINC FINGER BED DOMAIN-CONTAINING PROTEIN 39"/>
    <property type="match status" value="1"/>
</dbReference>
<keyword evidence="2" id="KW-0479">Metal-binding</keyword>
<reference evidence="7 8" key="1">
    <citation type="submission" date="2024-03" db="EMBL/GenBank/DDBJ databases">
        <title>The Acrasis kona genome and developmental transcriptomes reveal deep origins of eukaryotic multicellular pathways.</title>
        <authorList>
            <person name="Sheikh S."/>
            <person name="Fu C.-J."/>
            <person name="Brown M.W."/>
            <person name="Baldauf S.L."/>
        </authorList>
    </citation>
    <scope>NUCLEOTIDE SEQUENCE [LARGE SCALE GENOMIC DNA]</scope>
    <source>
        <strain evidence="7 8">ATCC MYA-3509</strain>
    </source>
</reference>
<dbReference type="InterPro" id="IPR012337">
    <property type="entry name" value="RNaseH-like_sf"/>
</dbReference>
<evidence type="ECO:0000313" key="7">
    <source>
        <dbReference type="EMBL" id="KAL0476510.1"/>
    </source>
</evidence>
<feature type="domain" description="HAT C-terminal dimerisation" evidence="6">
    <location>
        <begin position="252"/>
        <end position="331"/>
    </location>
</feature>
<evidence type="ECO:0000256" key="1">
    <source>
        <dbReference type="ARBA" id="ARBA00004123"/>
    </source>
</evidence>
<comment type="caution">
    <text evidence="7">The sequence shown here is derived from an EMBL/GenBank/DDBJ whole genome shotgun (WGS) entry which is preliminary data.</text>
</comment>
<keyword evidence="4" id="KW-0862">Zinc</keyword>
<dbReference type="PANTHER" id="PTHR46481">
    <property type="entry name" value="ZINC FINGER BED DOMAIN-CONTAINING PROTEIN 4"/>
    <property type="match status" value="1"/>
</dbReference>
<evidence type="ECO:0000256" key="5">
    <source>
        <dbReference type="ARBA" id="ARBA00023242"/>
    </source>
</evidence>
<dbReference type="Proteomes" id="UP001431209">
    <property type="component" value="Unassembled WGS sequence"/>
</dbReference>
<evidence type="ECO:0000256" key="4">
    <source>
        <dbReference type="ARBA" id="ARBA00022833"/>
    </source>
</evidence>
<dbReference type="EMBL" id="JAOPGA020000053">
    <property type="protein sequence ID" value="KAL0476510.1"/>
    <property type="molecule type" value="Genomic_DNA"/>
</dbReference>
<accession>A0AAW2YH45</accession>
<evidence type="ECO:0000259" key="6">
    <source>
        <dbReference type="Pfam" id="PF05699"/>
    </source>
</evidence>
<dbReference type="SUPFAM" id="SSF53098">
    <property type="entry name" value="Ribonuclease H-like"/>
    <property type="match status" value="1"/>
</dbReference>
<gene>
    <name evidence="7" type="ORF">AKO1_004580</name>
</gene>
<dbReference type="InterPro" id="IPR008906">
    <property type="entry name" value="HATC_C_dom"/>
</dbReference>
<protein>
    <recommendedName>
        <fullName evidence="6">HAT C-terminal dimerisation domain-containing protein</fullName>
    </recommendedName>
</protein>
<dbReference type="GO" id="GO:0046983">
    <property type="term" value="F:protein dimerization activity"/>
    <property type="evidence" value="ECO:0007669"/>
    <property type="project" value="InterPro"/>
</dbReference>
<sequence length="359" mass="42088">MLEGYDDDILIKVRGVVKHFSSSPQRKQHWRDICKNVGMERNKFIQIDTANRWNYTYRMLNDTIQVKKVYDQVTNDSDADNVVSEGKLSKQQWSRLSILRDILKKFDRATRKASSKRPNMSQSIPIYFNLRDYLCEAEEIYEGRSPASIKNPILNKCDIEILRGLHRAKAKFDKYFDRAVNSNTLIIAAMIDPRRRRKGVETLFPNNSTKIDDVIEYLKNKYECDDSIQSQLSQNSDFDEGYGMQTSSKSDFDRYLEDPCVVYKPGEDFDILQWWKNHRDIYPTFAKIARDYLSVMASSVSVERLFNFGRDILGIRRYSLSTIMLKKLMTMYKTKLDAEEKEDEANKGIQEQSQRSQNV</sequence>
<dbReference type="AlphaFoldDB" id="A0AAW2YH45"/>
<comment type="subcellular location">
    <subcellularLocation>
        <location evidence="1">Nucleus</location>
    </subcellularLocation>
</comment>
<proteinExistence type="predicted"/>